<dbReference type="InterPro" id="IPR052945">
    <property type="entry name" value="Mitotic_Regulator"/>
</dbReference>
<accession>A0ABW5BTA2</accession>
<dbReference type="Proteomes" id="UP001597294">
    <property type="component" value="Unassembled WGS sequence"/>
</dbReference>
<dbReference type="RefSeq" id="WP_380255359.1">
    <property type="nucleotide sequence ID" value="NZ_JBHUII010000013.1"/>
</dbReference>
<evidence type="ECO:0000313" key="1">
    <source>
        <dbReference type="EMBL" id="MFD2208083.1"/>
    </source>
</evidence>
<dbReference type="InterPro" id="IPR011990">
    <property type="entry name" value="TPR-like_helical_dom_sf"/>
</dbReference>
<comment type="caution">
    <text evidence="1">The sequence shown here is derived from an EMBL/GenBank/DDBJ whole genome shotgun (WGS) entry which is preliminary data.</text>
</comment>
<dbReference type="EMBL" id="JBHUII010000013">
    <property type="protein sequence ID" value="MFD2208083.1"/>
    <property type="molecule type" value="Genomic_DNA"/>
</dbReference>
<dbReference type="InterPro" id="IPR006597">
    <property type="entry name" value="Sel1-like"/>
</dbReference>
<reference evidence="2" key="1">
    <citation type="journal article" date="2019" name="Int. J. Syst. Evol. Microbiol.">
        <title>The Global Catalogue of Microorganisms (GCM) 10K type strain sequencing project: providing services to taxonomists for standard genome sequencing and annotation.</title>
        <authorList>
            <consortium name="The Broad Institute Genomics Platform"/>
            <consortium name="The Broad Institute Genome Sequencing Center for Infectious Disease"/>
            <person name="Wu L."/>
            <person name="Ma J."/>
        </authorList>
    </citation>
    <scope>NUCLEOTIDE SEQUENCE [LARGE SCALE GENOMIC DNA]</scope>
    <source>
        <strain evidence="2">CGMCC 4.7192</strain>
    </source>
</reference>
<dbReference type="SMART" id="SM00671">
    <property type="entry name" value="SEL1"/>
    <property type="match status" value="2"/>
</dbReference>
<dbReference type="PANTHER" id="PTHR43628">
    <property type="entry name" value="ACTIVATOR OF C KINASE PROTEIN 1-RELATED"/>
    <property type="match status" value="1"/>
</dbReference>
<dbReference type="Gene3D" id="1.25.40.10">
    <property type="entry name" value="Tetratricopeptide repeat domain"/>
    <property type="match status" value="1"/>
</dbReference>
<dbReference type="PANTHER" id="PTHR43628:SF1">
    <property type="entry name" value="CHITIN SYNTHASE REGULATORY FACTOR 2-RELATED"/>
    <property type="match status" value="1"/>
</dbReference>
<evidence type="ECO:0000313" key="2">
    <source>
        <dbReference type="Proteomes" id="UP001597294"/>
    </source>
</evidence>
<gene>
    <name evidence="1" type="ORF">ACFSKO_20890</name>
</gene>
<keyword evidence="2" id="KW-1185">Reference proteome</keyword>
<protein>
    <submittedName>
        <fullName evidence="1">Tetratricopeptide repeat protein</fullName>
    </submittedName>
</protein>
<name>A0ABW5BTA2_9PROT</name>
<proteinExistence type="predicted"/>
<dbReference type="SUPFAM" id="SSF81901">
    <property type="entry name" value="HCP-like"/>
    <property type="match status" value="1"/>
</dbReference>
<sequence>MPAQSENIEELAHLTNLMELIKKGDGAAVTELKAKASKVENNQAQYLMAVLYLNGNGVTQNRALARKWAKKSATNNNPRAMHMLAYLLENGLGGSKDRKAAGSWYLSSAEAGFAPALQEIKRLKYKKSFAATELQRANALLNKPKFNTSPSLSGPAIPQSAGYTAAFLNVANQPASEDEAVIRLVKNNINQIYTTYIYEMVRRLFKTAPDEAVIWYMTAAIRARYDAYRCTDETARQGISYWPRYVQEVREYLAGKSDKVRKDVMLKAIKRAKEISLDVSPEWICFHGIKGVEATMNGKKLQNWMVPKEQWPTVLDMIVKASTPK</sequence>
<organism evidence="1 2">
    <name type="scientific">Kiloniella antarctica</name>
    <dbReference type="NCBI Taxonomy" id="1550907"/>
    <lineage>
        <taxon>Bacteria</taxon>
        <taxon>Pseudomonadati</taxon>
        <taxon>Pseudomonadota</taxon>
        <taxon>Alphaproteobacteria</taxon>
        <taxon>Rhodospirillales</taxon>
        <taxon>Kiloniellaceae</taxon>
        <taxon>Kiloniella</taxon>
    </lineage>
</organism>
<dbReference type="Pfam" id="PF08238">
    <property type="entry name" value="Sel1"/>
    <property type="match status" value="2"/>
</dbReference>